<dbReference type="Pfam" id="PF04043">
    <property type="entry name" value="PMEI"/>
    <property type="match status" value="1"/>
</dbReference>
<dbReference type="AlphaFoldDB" id="A0AAQ3JY61"/>
<keyword evidence="2" id="KW-1015">Disulfide bond</keyword>
<dbReference type="EMBL" id="CP136891">
    <property type="protein sequence ID" value="WOK98343.1"/>
    <property type="molecule type" value="Genomic_DNA"/>
</dbReference>
<protein>
    <recommendedName>
        <fullName evidence="5">Pectinesterase inhibitor domain-containing protein</fullName>
    </recommendedName>
</protein>
<dbReference type="Proteomes" id="UP001327560">
    <property type="component" value="Chromosome 2"/>
</dbReference>
<evidence type="ECO:0000256" key="3">
    <source>
        <dbReference type="ARBA" id="ARBA00038471"/>
    </source>
</evidence>
<dbReference type="InterPro" id="IPR006501">
    <property type="entry name" value="Pectinesterase_inhib_dom"/>
</dbReference>
<name>A0AAQ3JY61_9LILI</name>
<dbReference type="GO" id="GO:0005576">
    <property type="term" value="C:extracellular region"/>
    <property type="evidence" value="ECO:0007669"/>
    <property type="project" value="UniProtKB-ARBA"/>
</dbReference>
<dbReference type="CDD" id="cd15795">
    <property type="entry name" value="PMEI-Pla_a_1_like"/>
    <property type="match status" value="1"/>
</dbReference>
<organism evidence="6 7">
    <name type="scientific">Canna indica</name>
    <name type="common">Indian-shot</name>
    <dbReference type="NCBI Taxonomy" id="4628"/>
    <lineage>
        <taxon>Eukaryota</taxon>
        <taxon>Viridiplantae</taxon>
        <taxon>Streptophyta</taxon>
        <taxon>Embryophyta</taxon>
        <taxon>Tracheophyta</taxon>
        <taxon>Spermatophyta</taxon>
        <taxon>Magnoliopsida</taxon>
        <taxon>Liliopsida</taxon>
        <taxon>Zingiberales</taxon>
        <taxon>Cannaceae</taxon>
        <taxon>Canna</taxon>
    </lineage>
</organism>
<evidence type="ECO:0000313" key="7">
    <source>
        <dbReference type="Proteomes" id="UP001327560"/>
    </source>
</evidence>
<dbReference type="PANTHER" id="PTHR35357:SF23">
    <property type="entry name" value="PECTINESTERASE INHIBITOR DOMAIN-CONTAINING PROTEIN"/>
    <property type="match status" value="1"/>
</dbReference>
<feature type="chain" id="PRO_5042979151" description="Pectinesterase inhibitor domain-containing protein" evidence="4">
    <location>
        <begin position="39"/>
        <end position="198"/>
    </location>
</feature>
<comment type="similarity">
    <text evidence="3">Belongs to the PMEI family.</text>
</comment>
<keyword evidence="1 4" id="KW-0732">Signal</keyword>
<dbReference type="GO" id="GO:0004857">
    <property type="term" value="F:enzyme inhibitor activity"/>
    <property type="evidence" value="ECO:0007669"/>
    <property type="project" value="InterPro"/>
</dbReference>
<evidence type="ECO:0000313" key="6">
    <source>
        <dbReference type="EMBL" id="WOK98343.1"/>
    </source>
</evidence>
<evidence type="ECO:0000256" key="2">
    <source>
        <dbReference type="ARBA" id="ARBA00023157"/>
    </source>
</evidence>
<dbReference type="FunFam" id="1.20.140.40:FF:000002">
    <property type="entry name" value="Putative invertase inhibitor"/>
    <property type="match status" value="1"/>
</dbReference>
<dbReference type="NCBIfam" id="TIGR01614">
    <property type="entry name" value="PME_inhib"/>
    <property type="match status" value="1"/>
</dbReference>
<dbReference type="PANTHER" id="PTHR35357">
    <property type="entry name" value="OS02G0537100 PROTEIN"/>
    <property type="match status" value="1"/>
</dbReference>
<dbReference type="InterPro" id="IPR035513">
    <property type="entry name" value="Invertase/methylesterase_inhib"/>
</dbReference>
<dbReference type="InterPro" id="IPR034088">
    <property type="entry name" value="Pla_a_1-like"/>
</dbReference>
<keyword evidence="7" id="KW-1185">Reference proteome</keyword>
<feature type="domain" description="Pectinesterase inhibitor" evidence="5">
    <location>
        <begin position="41"/>
        <end position="193"/>
    </location>
</feature>
<accession>A0AAQ3JY61</accession>
<evidence type="ECO:0000259" key="5">
    <source>
        <dbReference type="SMART" id="SM00856"/>
    </source>
</evidence>
<dbReference type="SMART" id="SM00856">
    <property type="entry name" value="PMEI"/>
    <property type="match status" value="1"/>
</dbReference>
<gene>
    <name evidence="6" type="ORF">Cni_G07054</name>
</gene>
<feature type="signal peptide" evidence="4">
    <location>
        <begin position="1"/>
        <end position="38"/>
    </location>
</feature>
<dbReference type="Gene3D" id="1.20.140.40">
    <property type="entry name" value="Invertase/pectin methylesterase inhibitor family protein"/>
    <property type="match status" value="1"/>
</dbReference>
<evidence type="ECO:0000256" key="4">
    <source>
        <dbReference type="SAM" id="SignalP"/>
    </source>
</evidence>
<evidence type="ECO:0000256" key="1">
    <source>
        <dbReference type="ARBA" id="ARBA00022729"/>
    </source>
</evidence>
<dbReference type="SUPFAM" id="SSF101148">
    <property type="entry name" value="Plant invertase/pectin methylesterase inhibitor"/>
    <property type="match status" value="1"/>
</dbReference>
<proteinExistence type="inferred from homology"/>
<reference evidence="6 7" key="1">
    <citation type="submission" date="2023-10" db="EMBL/GenBank/DDBJ databases">
        <title>Chromosome-scale genome assembly provides insights into flower coloration mechanisms of Canna indica.</title>
        <authorList>
            <person name="Li C."/>
        </authorList>
    </citation>
    <scope>NUCLEOTIDE SEQUENCE [LARGE SCALE GENOMIC DNA]</scope>
    <source>
        <tissue evidence="6">Flower</tissue>
    </source>
</reference>
<sequence length="198" mass="21324">MASTAYISLQAFLARMMSFHYSSISIFFLSFLLRQSCGALASPDIVEHTCKKIAAENHDVKYAFCVSSLRPAAKGCRDLRRLAVVATRLAAANSKRAEAAADAALKEGEQRLSRYEKSCLDSCQELFSGAVDDLESAARMIEAASFVEAKVHLSAGVDAPVTCEDGFREGGIASLLAKEDEDLLQLTMIALDMTASLS</sequence>